<organism evidence="4 5">
    <name type="scientific">Arachis hypogaea</name>
    <name type="common">Peanut</name>
    <dbReference type="NCBI Taxonomy" id="3818"/>
    <lineage>
        <taxon>Eukaryota</taxon>
        <taxon>Viridiplantae</taxon>
        <taxon>Streptophyta</taxon>
        <taxon>Embryophyta</taxon>
        <taxon>Tracheophyta</taxon>
        <taxon>Spermatophyta</taxon>
        <taxon>Magnoliopsida</taxon>
        <taxon>eudicotyledons</taxon>
        <taxon>Gunneridae</taxon>
        <taxon>Pentapetalae</taxon>
        <taxon>rosids</taxon>
        <taxon>fabids</taxon>
        <taxon>Fabales</taxon>
        <taxon>Fabaceae</taxon>
        <taxon>Papilionoideae</taxon>
        <taxon>50 kb inversion clade</taxon>
        <taxon>dalbergioids sensu lato</taxon>
        <taxon>Dalbergieae</taxon>
        <taxon>Pterocarpus clade</taxon>
        <taxon>Arachis</taxon>
    </lineage>
</organism>
<comment type="cofactor">
    <cofactor evidence="1">
        <name>FAD</name>
        <dbReference type="ChEBI" id="CHEBI:57692"/>
    </cofactor>
</comment>
<dbReference type="AlphaFoldDB" id="A0A445B5L8"/>
<name>A0A445B5L8_ARAHY</name>
<dbReference type="InterPro" id="IPR051264">
    <property type="entry name" value="FAD-oxidored/transferase_4"/>
</dbReference>
<evidence type="ECO:0000256" key="1">
    <source>
        <dbReference type="ARBA" id="ARBA00001974"/>
    </source>
</evidence>
<dbReference type="STRING" id="3818.A0A445B5L8"/>
<dbReference type="PANTHER" id="PTHR43716:SF1">
    <property type="entry name" value="D-2-HYDROXYGLUTARATE DEHYDROGENASE, MITOCHONDRIAL"/>
    <property type="match status" value="1"/>
</dbReference>
<dbReference type="PROSITE" id="PS51387">
    <property type="entry name" value="FAD_PCMH"/>
    <property type="match status" value="1"/>
</dbReference>
<gene>
    <name evidence="4" type="ORF">Ahy_A10g048634</name>
</gene>
<proteinExistence type="predicted"/>
<dbReference type="InterPro" id="IPR016166">
    <property type="entry name" value="FAD-bd_PCMH"/>
</dbReference>
<sequence>MGLIVLSTFTTFSYNLTLQVVVSLSAMSKIISFDKAQYQRHHSIHLFIMPLDLGAKRSCQIGGNVSTDAGGLRLLRYGSLHGNVLDGTVLDMLKTLRKNNTGYDLKHLFIGSEGFLGIITKVSILTPPKLSSVNVAFLACKDYILPPAALKRSYSSHNPY</sequence>
<dbReference type="InterPro" id="IPR016169">
    <property type="entry name" value="FAD-bd_PCMH_sub2"/>
</dbReference>
<evidence type="ECO:0000256" key="2">
    <source>
        <dbReference type="ARBA" id="ARBA00023002"/>
    </source>
</evidence>
<evidence type="ECO:0000313" key="5">
    <source>
        <dbReference type="Proteomes" id="UP000289738"/>
    </source>
</evidence>
<reference evidence="4 5" key="1">
    <citation type="submission" date="2019-01" db="EMBL/GenBank/DDBJ databases">
        <title>Sequencing of cultivated peanut Arachis hypogaea provides insights into genome evolution and oil improvement.</title>
        <authorList>
            <person name="Chen X."/>
        </authorList>
    </citation>
    <scope>NUCLEOTIDE SEQUENCE [LARGE SCALE GENOMIC DNA]</scope>
    <source>
        <strain evidence="5">cv. Fuhuasheng</strain>
        <tissue evidence="4">Leaves</tissue>
    </source>
</reference>
<dbReference type="InterPro" id="IPR036318">
    <property type="entry name" value="FAD-bd_PCMH-like_sf"/>
</dbReference>
<dbReference type="PANTHER" id="PTHR43716">
    <property type="entry name" value="D-2-HYDROXYGLUTARATE DEHYDROGENASE, MITOCHONDRIAL"/>
    <property type="match status" value="1"/>
</dbReference>
<dbReference type="EMBL" id="SDMP01000010">
    <property type="protein sequence ID" value="RYR33941.1"/>
    <property type="molecule type" value="Genomic_DNA"/>
</dbReference>
<evidence type="ECO:0000313" key="4">
    <source>
        <dbReference type="EMBL" id="RYR33941.1"/>
    </source>
</evidence>
<comment type="caution">
    <text evidence="4">The sequence shown here is derived from an EMBL/GenBank/DDBJ whole genome shotgun (WGS) entry which is preliminary data.</text>
</comment>
<dbReference type="GO" id="GO:0005739">
    <property type="term" value="C:mitochondrion"/>
    <property type="evidence" value="ECO:0007669"/>
    <property type="project" value="TreeGrafter"/>
</dbReference>
<accession>A0A445B5L8</accession>
<keyword evidence="5" id="KW-1185">Reference proteome</keyword>
<dbReference type="Gene3D" id="3.30.465.10">
    <property type="match status" value="1"/>
</dbReference>
<dbReference type="SUPFAM" id="SSF56176">
    <property type="entry name" value="FAD-binding/transporter-associated domain-like"/>
    <property type="match status" value="1"/>
</dbReference>
<feature type="domain" description="FAD-binding PCMH-type" evidence="3">
    <location>
        <begin position="1"/>
        <end position="129"/>
    </location>
</feature>
<protein>
    <recommendedName>
        <fullName evidence="3">FAD-binding PCMH-type domain-containing protein</fullName>
    </recommendedName>
</protein>
<dbReference type="Proteomes" id="UP000289738">
    <property type="component" value="Chromosome A10"/>
</dbReference>
<evidence type="ECO:0000259" key="3">
    <source>
        <dbReference type="PROSITE" id="PS51387"/>
    </source>
</evidence>
<dbReference type="GO" id="GO:0016491">
    <property type="term" value="F:oxidoreductase activity"/>
    <property type="evidence" value="ECO:0007669"/>
    <property type="project" value="UniProtKB-KW"/>
</dbReference>
<keyword evidence="2" id="KW-0560">Oxidoreductase</keyword>
<dbReference type="GO" id="GO:0071949">
    <property type="term" value="F:FAD binding"/>
    <property type="evidence" value="ECO:0007669"/>
    <property type="project" value="InterPro"/>
</dbReference>